<dbReference type="Proteomes" id="UP000759131">
    <property type="component" value="Unassembled WGS sequence"/>
</dbReference>
<feature type="domain" description="Rho-GAP" evidence="1">
    <location>
        <begin position="47"/>
        <end position="253"/>
    </location>
</feature>
<protein>
    <recommendedName>
        <fullName evidence="1">Rho-GAP domain-containing protein</fullName>
    </recommendedName>
</protein>
<dbReference type="PANTHER" id="PTHR45808">
    <property type="entry name" value="RHO GTPASE-ACTIVATING PROTEIN 68F"/>
    <property type="match status" value="1"/>
</dbReference>
<dbReference type="InterPro" id="IPR013783">
    <property type="entry name" value="Ig-like_fold"/>
</dbReference>
<evidence type="ECO:0000259" key="1">
    <source>
        <dbReference type="PROSITE" id="PS50238"/>
    </source>
</evidence>
<dbReference type="GO" id="GO:0007264">
    <property type="term" value="P:small GTPase-mediated signal transduction"/>
    <property type="evidence" value="ECO:0007669"/>
    <property type="project" value="TreeGrafter"/>
</dbReference>
<gene>
    <name evidence="2" type="ORF">OSB1V03_LOCUS18241</name>
</gene>
<dbReference type="InterPro" id="IPR047078">
    <property type="entry name" value="RhoGAP_OCRL1"/>
</dbReference>
<evidence type="ECO:0000313" key="3">
    <source>
        <dbReference type="Proteomes" id="UP000759131"/>
    </source>
</evidence>
<reference evidence="2" key="1">
    <citation type="submission" date="2020-11" db="EMBL/GenBank/DDBJ databases">
        <authorList>
            <person name="Tran Van P."/>
        </authorList>
    </citation>
    <scope>NUCLEOTIDE SEQUENCE</scope>
</reference>
<name>A0A7R9LFE7_9ACAR</name>
<organism evidence="2">
    <name type="scientific">Medioppia subpectinata</name>
    <dbReference type="NCBI Taxonomy" id="1979941"/>
    <lineage>
        <taxon>Eukaryota</taxon>
        <taxon>Metazoa</taxon>
        <taxon>Ecdysozoa</taxon>
        <taxon>Arthropoda</taxon>
        <taxon>Chelicerata</taxon>
        <taxon>Arachnida</taxon>
        <taxon>Acari</taxon>
        <taxon>Acariformes</taxon>
        <taxon>Sarcoptiformes</taxon>
        <taxon>Oribatida</taxon>
        <taxon>Brachypylina</taxon>
        <taxon>Oppioidea</taxon>
        <taxon>Oppiidae</taxon>
        <taxon>Medioppia</taxon>
    </lineage>
</organism>
<proteinExistence type="predicted"/>
<sequence length="253" mass="29163">LVLHLDGGKDLFITVTGSYERSCFGCAIETLVRLKCPLNQVSKDVLKRLEQRQYGDDMPPVWDIPKELWILVDQLYKYGMLTNELFQHSGLNTEFVVIRNALDTGFVDKINVGVHSLAESLILFLEALSEPVIPFAFYDRSIESSNNFQNSKQVVNEIPEHHRNVFYYLIAFFRELLRHSNSNKLDVKLLASIFGSVLLRSPESSAFNERNSIIHPNFTQSTDNNSSFRSHLPSHHRQRDAFVFHFLVNDFDI</sequence>
<dbReference type="GO" id="GO:0005096">
    <property type="term" value="F:GTPase activator activity"/>
    <property type="evidence" value="ECO:0007669"/>
    <property type="project" value="TreeGrafter"/>
</dbReference>
<feature type="non-terminal residue" evidence="2">
    <location>
        <position position="1"/>
    </location>
</feature>
<evidence type="ECO:0000313" key="2">
    <source>
        <dbReference type="EMBL" id="CAD7640503.1"/>
    </source>
</evidence>
<dbReference type="FunFam" id="1.10.555.10:FF:000012">
    <property type="entry name" value="Putative inositol polyphosphate 5-phosphatase OCRL-1"/>
    <property type="match status" value="1"/>
</dbReference>
<dbReference type="EMBL" id="OC878249">
    <property type="protein sequence ID" value="CAD7640503.1"/>
    <property type="molecule type" value="Genomic_DNA"/>
</dbReference>
<dbReference type="PANTHER" id="PTHR45808:SF2">
    <property type="entry name" value="RHO GTPASE-ACTIVATING PROTEIN 68F"/>
    <property type="match status" value="1"/>
</dbReference>
<dbReference type="InterPro" id="IPR008936">
    <property type="entry name" value="Rho_GTPase_activation_prot"/>
</dbReference>
<dbReference type="PROSITE" id="PS50238">
    <property type="entry name" value="RHOGAP"/>
    <property type="match status" value="1"/>
</dbReference>
<keyword evidence="3" id="KW-1185">Reference proteome</keyword>
<dbReference type="GO" id="GO:0005737">
    <property type="term" value="C:cytoplasm"/>
    <property type="evidence" value="ECO:0007669"/>
    <property type="project" value="TreeGrafter"/>
</dbReference>
<dbReference type="Gene3D" id="2.60.40.10">
    <property type="entry name" value="Immunoglobulins"/>
    <property type="match status" value="1"/>
</dbReference>
<dbReference type="Pfam" id="PF00620">
    <property type="entry name" value="RhoGAP"/>
    <property type="match status" value="1"/>
</dbReference>
<dbReference type="Gene3D" id="1.10.555.10">
    <property type="entry name" value="Rho GTPase activation protein"/>
    <property type="match status" value="1"/>
</dbReference>
<dbReference type="EMBL" id="CAJPIZ010023674">
    <property type="protein sequence ID" value="CAG2118289.1"/>
    <property type="molecule type" value="Genomic_DNA"/>
</dbReference>
<dbReference type="SUPFAM" id="SSF48350">
    <property type="entry name" value="GTPase activation domain, GAP"/>
    <property type="match status" value="1"/>
</dbReference>
<dbReference type="CDD" id="cd04380">
    <property type="entry name" value="RhoGAP_OCRL1"/>
    <property type="match status" value="1"/>
</dbReference>
<dbReference type="OrthoDB" id="7862313at2759"/>
<accession>A0A7R9LFE7</accession>
<dbReference type="SMART" id="SM00324">
    <property type="entry name" value="RhoGAP"/>
    <property type="match status" value="1"/>
</dbReference>
<dbReference type="AlphaFoldDB" id="A0A7R9LFE7"/>
<dbReference type="InterPro" id="IPR000198">
    <property type="entry name" value="RhoGAP_dom"/>
</dbReference>